<dbReference type="Proteomes" id="UP000054804">
    <property type="component" value="Unassembled WGS sequence"/>
</dbReference>
<dbReference type="EMBL" id="LOCL01000034">
    <property type="protein sequence ID" value="KUF17403.1"/>
    <property type="molecule type" value="Genomic_DNA"/>
</dbReference>
<evidence type="ECO:0000256" key="1">
    <source>
        <dbReference type="SAM" id="MobiDB-lite"/>
    </source>
</evidence>
<keyword evidence="3" id="KW-1185">Reference proteome</keyword>
<sequence length="105" mass="11625">MSVYRPRRLDHVHPGVRVLIGWDAPLATFFTQVWQLPRRDGALIRDLVAAGITPYAIDDPATVVELASPFVHIPDGLCAQLAQDRLTEPDPTGGRLRDAVQKCRS</sequence>
<dbReference type="AlphaFoldDB" id="A0A0W7X3S2"/>
<reference evidence="2 3" key="1">
    <citation type="submission" date="2015-12" db="EMBL/GenBank/DDBJ databases">
        <title>Draft genome sequence of Streptomyces silvensis ATCC 53525, a producer of novel hormone antagonists.</title>
        <authorList>
            <person name="Johnston C.W."/>
            <person name="Li Y."/>
            <person name="Magarvey N.A."/>
        </authorList>
    </citation>
    <scope>NUCLEOTIDE SEQUENCE [LARGE SCALE GENOMIC DNA]</scope>
    <source>
        <strain evidence="2 3">ATCC 53525</strain>
    </source>
</reference>
<comment type="caution">
    <text evidence="2">The sequence shown here is derived from an EMBL/GenBank/DDBJ whole genome shotgun (WGS) entry which is preliminary data.</text>
</comment>
<organism evidence="2 3">
    <name type="scientific">Streptomyces silvensis</name>
    <dbReference type="NCBI Taxonomy" id="1765722"/>
    <lineage>
        <taxon>Bacteria</taxon>
        <taxon>Bacillati</taxon>
        <taxon>Actinomycetota</taxon>
        <taxon>Actinomycetes</taxon>
        <taxon>Kitasatosporales</taxon>
        <taxon>Streptomycetaceae</taxon>
        <taxon>Streptomyces</taxon>
    </lineage>
</organism>
<name>A0A0W7X3S2_9ACTN</name>
<accession>A0A0W7X3S2</accession>
<proteinExistence type="predicted"/>
<feature type="compositionally biased region" description="Basic and acidic residues" evidence="1">
    <location>
        <begin position="95"/>
        <end position="105"/>
    </location>
</feature>
<dbReference type="OrthoDB" id="3698953at2"/>
<evidence type="ECO:0000313" key="2">
    <source>
        <dbReference type="EMBL" id="KUF17403.1"/>
    </source>
</evidence>
<gene>
    <name evidence="2" type="ORF">AT728_16515</name>
</gene>
<feature type="region of interest" description="Disordered" evidence="1">
    <location>
        <begin position="86"/>
        <end position="105"/>
    </location>
</feature>
<dbReference type="RefSeq" id="WP_058848666.1">
    <property type="nucleotide sequence ID" value="NZ_LOCL01000034.1"/>
</dbReference>
<protein>
    <submittedName>
        <fullName evidence="2">Uncharacterized protein</fullName>
    </submittedName>
</protein>
<evidence type="ECO:0000313" key="3">
    <source>
        <dbReference type="Proteomes" id="UP000054804"/>
    </source>
</evidence>